<evidence type="ECO:0000256" key="2">
    <source>
        <dbReference type="ARBA" id="ARBA00022801"/>
    </source>
</evidence>
<evidence type="ECO:0000313" key="4">
    <source>
        <dbReference type="EMBL" id="MFC5503221.1"/>
    </source>
</evidence>
<dbReference type="InterPro" id="IPR050072">
    <property type="entry name" value="Peptidase_M20A"/>
</dbReference>
<dbReference type="PANTHER" id="PTHR43808">
    <property type="entry name" value="ACETYLORNITHINE DEACETYLASE"/>
    <property type="match status" value="1"/>
</dbReference>
<dbReference type="Gene3D" id="3.40.630.10">
    <property type="entry name" value="Zn peptidases"/>
    <property type="match status" value="1"/>
</dbReference>
<evidence type="ECO:0000313" key="5">
    <source>
        <dbReference type="Proteomes" id="UP001596039"/>
    </source>
</evidence>
<dbReference type="InterPro" id="IPR036264">
    <property type="entry name" value="Bact_exopeptidase_dim_dom"/>
</dbReference>
<dbReference type="SUPFAM" id="SSF53187">
    <property type="entry name" value="Zn-dependent exopeptidases"/>
    <property type="match status" value="1"/>
</dbReference>
<proteinExistence type="predicted"/>
<keyword evidence="2" id="KW-0378">Hydrolase</keyword>
<dbReference type="EMBL" id="JBHSMG010000004">
    <property type="protein sequence ID" value="MFC5503221.1"/>
    <property type="molecule type" value="Genomic_DNA"/>
</dbReference>
<feature type="domain" description="Peptidase M20 dimerisation" evidence="3">
    <location>
        <begin position="173"/>
        <end position="277"/>
    </location>
</feature>
<keyword evidence="5" id="KW-1185">Reference proteome</keyword>
<dbReference type="InterPro" id="IPR011650">
    <property type="entry name" value="Peptidase_M20_dimer"/>
</dbReference>
<name>A0ABW0NRP3_9MICO</name>
<dbReference type="SUPFAM" id="SSF55031">
    <property type="entry name" value="Bacterial exopeptidase dimerisation domain"/>
    <property type="match status" value="1"/>
</dbReference>
<comment type="caution">
    <text evidence="4">The sequence shown here is derived from an EMBL/GenBank/DDBJ whole genome shotgun (WGS) entry which is preliminary data.</text>
</comment>
<dbReference type="PANTHER" id="PTHR43808:SF31">
    <property type="entry name" value="N-ACETYL-L-CITRULLINE DEACETYLASE"/>
    <property type="match status" value="1"/>
</dbReference>
<dbReference type="Pfam" id="PF01546">
    <property type="entry name" value="Peptidase_M20"/>
    <property type="match status" value="1"/>
</dbReference>
<sequence>MSAADLDLEQLLEQLVAIDSRNPDLATASPGERPLADFVADRLGRSGLEVTFEPVLGERGNVLAVLPARDSSATVVFEAHLDTVPAEPGTMRLRRDGRRVYGRGACDTKGSLAAMLGAAHRLAQSNGRRPRIIVAAVCDEEYIMRGGQALARSLPPADAVIVGEPTSLLPARAHNGFVRLSVTVVGVAAHSSRAELGTNAINQAAGLILYLDETIGQRLRASPDPLSGPTPLSATMIEGGTAPNVIPDRCTVWFDRRVSPSETPQSALDEIRSAVADFSAREAVRVDVAEPLIALGALDTSAEALAVRAAEQAASTLLGRPVIAGGLGYSTDACCFFDRPDLPAVVLGPGSIDQAHGEVEWIDLDEVTVARDIYVELAMNVATLRLEGDGG</sequence>
<dbReference type="RefSeq" id="WP_386740938.1">
    <property type="nucleotide sequence ID" value="NZ_JBHSMG010000004.1"/>
</dbReference>
<evidence type="ECO:0000259" key="3">
    <source>
        <dbReference type="Pfam" id="PF07687"/>
    </source>
</evidence>
<protein>
    <submittedName>
        <fullName evidence="4">M20 family metallopeptidase</fullName>
    </submittedName>
</protein>
<keyword evidence="1" id="KW-0479">Metal-binding</keyword>
<dbReference type="Pfam" id="PF07687">
    <property type="entry name" value="M20_dimer"/>
    <property type="match status" value="1"/>
</dbReference>
<dbReference type="InterPro" id="IPR002933">
    <property type="entry name" value="Peptidase_M20"/>
</dbReference>
<reference evidence="5" key="1">
    <citation type="journal article" date="2019" name="Int. J. Syst. Evol. Microbiol.">
        <title>The Global Catalogue of Microorganisms (GCM) 10K type strain sequencing project: providing services to taxonomists for standard genome sequencing and annotation.</title>
        <authorList>
            <consortium name="The Broad Institute Genomics Platform"/>
            <consortium name="The Broad Institute Genome Sequencing Center for Infectious Disease"/>
            <person name="Wu L."/>
            <person name="Ma J."/>
        </authorList>
    </citation>
    <scope>NUCLEOTIDE SEQUENCE [LARGE SCALE GENOMIC DNA]</scope>
    <source>
        <strain evidence="5">CGMCC 4.6997</strain>
    </source>
</reference>
<organism evidence="4 5">
    <name type="scientific">Lysinimonas soli</name>
    <dbReference type="NCBI Taxonomy" id="1074233"/>
    <lineage>
        <taxon>Bacteria</taxon>
        <taxon>Bacillati</taxon>
        <taxon>Actinomycetota</taxon>
        <taxon>Actinomycetes</taxon>
        <taxon>Micrococcales</taxon>
        <taxon>Microbacteriaceae</taxon>
        <taxon>Lysinimonas</taxon>
    </lineage>
</organism>
<dbReference type="Gene3D" id="3.30.70.360">
    <property type="match status" value="1"/>
</dbReference>
<accession>A0ABW0NRP3</accession>
<dbReference type="Proteomes" id="UP001596039">
    <property type="component" value="Unassembled WGS sequence"/>
</dbReference>
<gene>
    <name evidence="4" type="ORF">ACFPJ4_13310</name>
</gene>
<evidence type="ECO:0000256" key="1">
    <source>
        <dbReference type="ARBA" id="ARBA00022723"/>
    </source>
</evidence>